<keyword evidence="12 13" id="KW-0472">Membrane</keyword>
<dbReference type="PROSITE" id="PS50011">
    <property type="entry name" value="PROTEIN_KINASE_DOM"/>
    <property type="match status" value="1"/>
</dbReference>
<keyword evidence="16" id="KW-1185">Reference proteome</keyword>
<dbReference type="SUPFAM" id="SSF56112">
    <property type="entry name" value="Protein kinase-like (PK-like)"/>
    <property type="match status" value="1"/>
</dbReference>
<feature type="domain" description="Protein kinase" evidence="14">
    <location>
        <begin position="132"/>
        <end position="510"/>
    </location>
</feature>
<dbReference type="PANTHER" id="PTHR10566:SF113">
    <property type="entry name" value="PROTEIN ACTIVITY OF BC1 COMPLEX KINASE 7, CHLOROPLASTIC"/>
    <property type="match status" value="1"/>
</dbReference>
<dbReference type="InterPro" id="IPR050154">
    <property type="entry name" value="UbiB_kinase"/>
</dbReference>
<evidence type="ECO:0000256" key="8">
    <source>
        <dbReference type="ARBA" id="ARBA00022741"/>
    </source>
</evidence>
<accession>A0ABU5E6A4</accession>
<dbReference type="Proteomes" id="UP001279642">
    <property type="component" value="Unassembled WGS sequence"/>
</dbReference>
<keyword evidence="3" id="KW-1003">Cell membrane</keyword>
<comment type="similarity">
    <text evidence="2">Belongs to the protein kinase superfamily. ADCK protein kinase family.</text>
</comment>
<comment type="pathway">
    <text evidence="1">Cofactor biosynthesis; ubiquinone biosynthesis [regulation].</text>
</comment>
<evidence type="ECO:0000256" key="10">
    <source>
        <dbReference type="ARBA" id="ARBA00022840"/>
    </source>
</evidence>
<evidence type="ECO:0000256" key="9">
    <source>
        <dbReference type="ARBA" id="ARBA00022777"/>
    </source>
</evidence>
<dbReference type="NCBIfam" id="TIGR01982">
    <property type="entry name" value="UbiB"/>
    <property type="match status" value="1"/>
</dbReference>
<keyword evidence="5" id="KW-0808">Transferase</keyword>
<evidence type="ECO:0000256" key="4">
    <source>
        <dbReference type="ARBA" id="ARBA00022519"/>
    </source>
</evidence>
<sequence>MLRSLKSLIRLSRIAVIFARHGALAPFEEALAGVGLAPFLLFLVRMFFGRTPRDVNGRDMRPGERLAAALSELGPAFIKLGQVLSTRSDLLGEQVAEDLAKLQDQLPAFSAFQARATIETELGQPIGVLFARFEDEPVSAASISQVHYAVTLPDPDWPEGRPVAVKVLRPEIEAAFQRDIELLLWIASVIERTQPRFKRLKPVEVVQTFAATVRIEMDLRLEAAASAELRQNFDGDPTYRVPEIDWRRTGRRVMTQERLVGIPMDDRAAMLAAGLSVDAVLDKAAAIFFNQAFRDGYFHGDQHPGNMSVGLDGAIQVVDFGIMGRLDKPTRFFLADMLLAFLERDYSRVAEIYLDAGYLSQKQPLDEFTLALRSIGEPIHGRPLQDISFARVLGQLFSIAESFDMEVQPQLLLLQKNMLMAEGVSRRLNPELNIWTLAQPLIEQWMRENRGPEARLVSAAEEFLHVTRRFPAVMRNLDRLVGHLSEGGLKLDPEALQVITRTGSNWYLWLIIAILAAGLLFSR</sequence>
<keyword evidence="6" id="KW-0831">Ubiquinone biosynthesis</keyword>
<evidence type="ECO:0000256" key="3">
    <source>
        <dbReference type="ARBA" id="ARBA00022475"/>
    </source>
</evidence>
<evidence type="ECO:0000256" key="2">
    <source>
        <dbReference type="ARBA" id="ARBA00009670"/>
    </source>
</evidence>
<dbReference type="CDD" id="cd13972">
    <property type="entry name" value="UbiB"/>
    <property type="match status" value="1"/>
</dbReference>
<keyword evidence="11 13" id="KW-1133">Transmembrane helix</keyword>
<keyword evidence="8" id="KW-0547">Nucleotide-binding</keyword>
<reference evidence="15 16" key="1">
    <citation type="journal article" date="2016" name="Antonie Van Leeuwenhoek">
        <title>Dongia soli sp. nov., isolated from soil from Dokdo, Korea.</title>
        <authorList>
            <person name="Kim D.U."/>
            <person name="Lee H."/>
            <person name="Kim H."/>
            <person name="Kim S.G."/>
            <person name="Ka J.O."/>
        </authorList>
    </citation>
    <scope>NUCLEOTIDE SEQUENCE [LARGE SCALE GENOMIC DNA]</scope>
    <source>
        <strain evidence="15 16">D78</strain>
    </source>
</reference>
<evidence type="ECO:0000256" key="6">
    <source>
        <dbReference type="ARBA" id="ARBA00022688"/>
    </source>
</evidence>
<evidence type="ECO:0000256" key="7">
    <source>
        <dbReference type="ARBA" id="ARBA00022692"/>
    </source>
</evidence>
<dbReference type="PANTHER" id="PTHR10566">
    <property type="entry name" value="CHAPERONE-ACTIVITY OF BC1 COMPLEX CABC1 -RELATED"/>
    <property type="match status" value="1"/>
</dbReference>
<dbReference type="InterPro" id="IPR004147">
    <property type="entry name" value="ABC1_dom"/>
</dbReference>
<dbReference type="InterPro" id="IPR045308">
    <property type="entry name" value="UbiB_bact"/>
</dbReference>
<evidence type="ECO:0000256" key="11">
    <source>
        <dbReference type="ARBA" id="ARBA00022989"/>
    </source>
</evidence>
<dbReference type="RefSeq" id="WP_320506865.1">
    <property type="nucleotide sequence ID" value="NZ_JAXCLW010000001.1"/>
</dbReference>
<dbReference type="InterPro" id="IPR000719">
    <property type="entry name" value="Prot_kinase_dom"/>
</dbReference>
<dbReference type="EMBL" id="JAXCLW010000001">
    <property type="protein sequence ID" value="MDY0881817.1"/>
    <property type="molecule type" value="Genomic_DNA"/>
</dbReference>
<evidence type="ECO:0000313" key="16">
    <source>
        <dbReference type="Proteomes" id="UP001279642"/>
    </source>
</evidence>
<proteinExistence type="inferred from homology"/>
<evidence type="ECO:0000256" key="12">
    <source>
        <dbReference type="ARBA" id="ARBA00023136"/>
    </source>
</evidence>
<comment type="caution">
    <text evidence="15">The sequence shown here is derived from an EMBL/GenBank/DDBJ whole genome shotgun (WGS) entry which is preliminary data.</text>
</comment>
<evidence type="ECO:0000256" key="1">
    <source>
        <dbReference type="ARBA" id="ARBA00005020"/>
    </source>
</evidence>
<evidence type="ECO:0000313" key="15">
    <source>
        <dbReference type="EMBL" id="MDY0881817.1"/>
    </source>
</evidence>
<dbReference type="InterPro" id="IPR011009">
    <property type="entry name" value="Kinase-like_dom_sf"/>
</dbReference>
<dbReference type="InterPro" id="IPR010232">
    <property type="entry name" value="UbiB"/>
</dbReference>
<keyword evidence="7 13" id="KW-0812">Transmembrane</keyword>
<gene>
    <name evidence="15" type="primary">ubiB</name>
    <name evidence="15" type="ORF">SMD27_03105</name>
</gene>
<name>A0ABU5E6A4_9PROT</name>
<feature type="transmembrane region" description="Helical" evidence="13">
    <location>
        <begin position="506"/>
        <end position="522"/>
    </location>
</feature>
<evidence type="ECO:0000256" key="13">
    <source>
        <dbReference type="SAM" id="Phobius"/>
    </source>
</evidence>
<keyword evidence="4" id="KW-0997">Cell inner membrane</keyword>
<organism evidence="15 16">
    <name type="scientific">Dongia soli</name>
    <dbReference type="NCBI Taxonomy" id="600628"/>
    <lineage>
        <taxon>Bacteria</taxon>
        <taxon>Pseudomonadati</taxon>
        <taxon>Pseudomonadota</taxon>
        <taxon>Alphaproteobacteria</taxon>
        <taxon>Rhodospirillales</taxon>
        <taxon>Dongiaceae</taxon>
        <taxon>Dongia</taxon>
    </lineage>
</organism>
<protein>
    <submittedName>
        <fullName evidence="15">2-polyprenylphenol 6-hydroxylase</fullName>
    </submittedName>
</protein>
<keyword evidence="10" id="KW-0067">ATP-binding</keyword>
<evidence type="ECO:0000259" key="14">
    <source>
        <dbReference type="PROSITE" id="PS50011"/>
    </source>
</evidence>
<keyword evidence="9" id="KW-0418">Kinase</keyword>
<dbReference type="Pfam" id="PF03109">
    <property type="entry name" value="ABC1"/>
    <property type="match status" value="1"/>
</dbReference>
<evidence type="ECO:0000256" key="5">
    <source>
        <dbReference type="ARBA" id="ARBA00022679"/>
    </source>
</evidence>